<feature type="domain" description="K Homology" evidence="3">
    <location>
        <begin position="90"/>
        <end position="188"/>
    </location>
</feature>
<proteinExistence type="evidence at transcript level"/>
<dbReference type="CDD" id="cd22384">
    <property type="entry name" value="KH-I_KHDRBS"/>
    <property type="match status" value="1"/>
</dbReference>
<evidence type="ECO:0000313" key="4">
    <source>
        <dbReference type="EMBL" id="JAB57017.1"/>
    </source>
</evidence>
<dbReference type="FunFam" id="3.30.1370.10:FF:000052">
    <property type="entry name" value="Kep1, isoform A"/>
    <property type="match status" value="1"/>
</dbReference>
<dbReference type="InterPro" id="IPR036612">
    <property type="entry name" value="KH_dom_type_1_sf"/>
</dbReference>
<feature type="non-terminal residue" evidence="4">
    <location>
        <position position="1"/>
    </location>
</feature>
<dbReference type="Pfam" id="PF22675">
    <property type="entry name" value="KH-I_KHDC4-BBP"/>
    <property type="match status" value="1"/>
</dbReference>
<organism evidence="4">
    <name type="scientific">Corethrella appendiculata</name>
    <dbReference type="NCBI Taxonomy" id="1370023"/>
    <lineage>
        <taxon>Eukaryota</taxon>
        <taxon>Metazoa</taxon>
        <taxon>Ecdysozoa</taxon>
        <taxon>Arthropoda</taxon>
        <taxon>Hexapoda</taxon>
        <taxon>Insecta</taxon>
        <taxon>Pterygota</taxon>
        <taxon>Neoptera</taxon>
        <taxon>Endopterygota</taxon>
        <taxon>Diptera</taxon>
        <taxon>Nematocera</taxon>
        <taxon>Culicoidea</taxon>
        <taxon>Chaoboridae</taxon>
        <taxon>Corethrella</taxon>
    </lineage>
</organism>
<keyword evidence="1" id="KW-0694">RNA-binding</keyword>
<dbReference type="AlphaFoldDB" id="U5EHW9"/>
<dbReference type="EMBL" id="GANO01002854">
    <property type="protein sequence ID" value="JAB57017.1"/>
    <property type="molecule type" value="mRNA"/>
</dbReference>
<protein>
    <submittedName>
        <fullName evidence="4">Putative quaking related</fullName>
    </submittedName>
</protein>
<dbReference type="PANTHER" id="PTHR11208">
    <property type="entry name" value="RNA-BINDING PROTEIN RELATED"/>
    <property type="match status" value="1"/>
</dbReference>
<dbReference type="InterPro" id="IPR045071">
    <property type="entry name" value="BBP-like"/>
</dbReference>
<feature type="compositionally biased region" description="Low complexity" evidence="2">
    <location>
        <begin position="227"/>
        <end position="248"/>
    </location>
</feature>
<dbReference type="PANTHER" id="PTHR11208:SF42">
    <property type="entry name" value="QUAKING RELATED 54B, ISOFORM E"/>
    <property type="match status" value="1"/>
</dbReference>
<evidence type="ECO:0000256" key="1">
    <source>
        <dbReference type="ARBA" id="ARBA00022884"/>
    </source>
</evidence>
<reference evidence="4" key="1">
    <citation type="journal article" date="2014" name="Insect Biochem. Mol. Biol.">
        <title>An insight into the sialome of the frog biting fly, Corethrella appendiculata.</title>
        <authorList>
            <person name="Ribeiro J.M.C."/>
            <person name="Chagas A.C."/>
            <person name="Pham V.M."/>
            <person name="Lounibos L.P."/>
            <person name="Calvo E."/>
        </authorList>
    </citation>
    <scope>NUCLEOTIDE SEQUENCE</scope>
    <source>
        <tissue evidence="4">Salivary glands</tissue>
    </source>
</reference>
<dbReference type="Gene3D" id="3.30.1370.10">
    <property type="entry name" value="K Homology domain, type 1"/>
    <property type="match status" value="1"/>
</dbReference>
<dbReference type="InterPro" id="IPR055256">
    <property type="entry name" value="KH_1_KHDC4/BBP-like"/>
</dbReference>
<dbReference type="GO" id="GO:0000381">
    <property type="term" value="P:regulation of alternative mRNA splicing, via spliceosome"/>
    <property type="evidence" value="ECO:0007669"/>
    <property type="project" value="TreeGrafter"/>
</dbReference>
<evidence type="ECO:0000256" key="2">
    <source>
        <dbReference type="SAM" id="MobiDB-lite"/>
    </source>
</evidence>
<sequence>DNNGEYANYDDTDLNFKRKSNGKDDEDDGEKQFSEKTNEYIRELLAERVSIDRKYPLADRLLEAEIQRVQSNGKPTRDIRYVDIYREKQIRVTVKVLVPVREHPKFNFVGKLLGPKGNSMKRLQEETLCKMAVLGRGSMKDKKKEDELRAALDPKYAHLNDDLHVEISASGPPAEAHARIAYALAEVRKYLIPDSNDVIRQEQLREMLSENESGEVVPTTEYKGKHSTSASAAPPYSSYRPPVSRTPPGTRTVMPAKTKILSILDRARTAMEDTYTHTPVPRPPRYEEPIYDESHYAAEYHHHEYPSRSKYEIPAYESEYRRDYYREPTSAPYPGYSGNYSQHQSTSQQQQQPQPSQQHQTPQQQTTITQSMATLGGSSTAQIPPPHQYQYNSKYSVVNNSSMTKKYY</sequence>
<dbReference type="GO" id="GO:0003729">
    <property type="term" value="F:mRNA binding"/>
    <property type="evidence" value="ECO:0007669"/>
    <property type="project" value="TreeGrafter"/>
</dbReference>
<feature type="region of interest" description="Disordered" evidence="2">
    <location>
        <begin position="1"/>
        <end position="34"/>
    </location>
</feature>
<feature type="compositionally biased region" description="Low complexity" evidence="2">
    <location>
        <begin position="341"/>
        <end position="367"/>
    </location>
</feature>
<dbReference type="SUPFAM" id="SSF54791">
    <property type="entry name" value="Eukaryotic type KH-domain (KH-domain type I)"/>
    <property type="match status" value="1"/>
</dbReference>
<feature type="region of interest" description="Disordered" evidence="2">
    <location>
        <begin position="209"/>
        <end position="252"/>
    </location>
</feature>
<dbReference type="InterPro" id="IPR004087">
    <property type="entry name" value="KH_dom"/>
</dbReference>
<dbReference type="SMART" id="SM00322">
    <property type="entry name" value="KH"/>
    <property type="match status" value="1"/>
</dbReference>
<feature type="region of interest" description="Disordered" evidence="2">
    <location>
        <begin position="326"/>
        <end position="367"/>
    </location>
</feature>
<dbReference type="GO" id="GO:0005634">
    <property type="term" value="C:nucleus"/>
    <property type="evidence" value="ECO:0007669"/>
    <property type="project" value="TreeGrafter"/>
</dbReference>
<evidence type="ECO:0000259" key="3">
    <source>
        <dbReference type="SMART" id="SM00322"/>
    </source>
</evidence>
<name>U5EHW9_9DIPT</name>
<accession>U5EHW9</accession>